<evidence type="ECO:0000256" key="9">
    <source>
        <dbReference type="NCBIfam" id="TIGR00190"/>
    </source>
</evidence>
<dbReference type="Gene3D" id="6.10.250.620">
    <property type="match status" value="1"/>
</dbReference>
<dbReference type="NCBIfam" id="NF009895">
    <property type="entry name" value="PRK13352.1"/>
    <property type="match status" value="1"/>
</dbReference>
<dbReference type="SFLD" id="SFLDS00113">
    <property type="entry name" value="Radical_SAM_Phosphomethylpyrim"/>
    <property type="match status" value="1"/>
</dbReference>
<dbReference type="AlphaFoldDB" id="A0A7J3JSX7"/>
<evidence type="ECO:0000256" key="4">
    <source>
        <dbReference type="ARBA" id="ARBA00022723"/>
    </source>
</evidence>
<dbReference type="PANTHER" id="PTHR30557">
    <property type="entry name" value="THIAMINE BIOSYNTHESIS PROTEIN THIC"/>
    <property type="match status" value="1"/>
</dbReference>
<evidence type="ECO:0000256" key="1">
    <source>
        <dbReference type="ARBA" id="ARBA00001966"/>
    </source>
</evidence>
<dbReference type="EMBL" id="DTBZ01000131">
    <property type="protein sequence ID" value="HGQ18689.1"/>
    <property type="molecule type" value="Genomic_DNA"/>
</dbReference>
<evidence type="ECO:0000256" key="7">
    <source>
        <dbReference type="ARBA" id="ARBA00023014"/>
    </source>
</evidence>
<keyword evidence="3" id="KW-0949">S-adenosyl-L-methionine</keyword>
<organism evidence="11">
    <name type="scientific">Ignisphaera aggregans</name>
    <dbReference type="NCBI Taxonomy" id="334771"/>
    <lineage>
        <taxon>Archaea</taxon>
        <taxon>Thermoproteota</taxon>
        <taxon>Thermoprotei</taxon>
        <taxon>Desulfurococcales</taxon>
        <taxon>Desulfurococcaceae</taxon>
        <taxon>Ignisphaera</taxon>
    </lineage>
</organism>
<keyword evidence="6" id="KW-0408">Iron</keyword>
<reference evidence="11" key="1">
    <citation type="journal article" date="2020" name="mSystems">
        <title>Genome- and Community-Level Interaction Insights into Carbon Utilization and Element Cycling Functions of Hydrothermarchaeota in Hydrothermal Sediment.</title>
        <authorList>
            <person name="Zhou Z."/>
            <person name="Liu Y."/>
            <person name="Xu W."/>
            <person name="Pan J."/>
            <person name="Luo Z.H."/>
            <person name="Li M."/>
        </authorList>
    </citation>
    <scope>NUCLEOTIDE SEQUENCE [LARGE SCALE GENOMIC DNA]</scope>
    <source>
        <strain evidence="10">SpSt-618</strain>
        <strain evidence="11">SpSt-657</strain>
    </source>
</reference>
<dbReference type="EC" id="4.1.99.17" evidence="9"/>
<dbReference type="SFLD" id="SFLDG01114">
    <property type="entry name" value="phosphomethylpyrimidine_syntha"/>
    <property type="match status" value="1"/>
</dbReference>
<evidence type="ECO:0000256" key="5">
    <source>
        <dbReference type="ARBA" id="ARBA00022833"/>
    </source>
</evidence>
<keyword evidence="4" id="KW-0479">Metal-binding</keyword>
<dbReference type="GO" id="GO:0009228">
    <property type="term" value="P:thiamine biosynthetic process"/>
    <property type="evidence" value="ECO:0007669"/>
    <property type="project" value="UniProtKB-UniRule"/>
</dbReference>
<evidence type="ECO:0000256" key="8">
    <source>
        <dbReference type="ARBA" id="ARBA00023239"/>
    </source>
</evidence>
<dbReference type="InterPro" id="IPR038521">
    <property type="entry name" value="ThiC/Bza_core_dom"/>
</dbReference>
<evidence type="ECO:0000256" key="2">
    <source>
        <dbReference type="ARBA" id="ARBA00022485"/>
    </source>
</evidence>
<dbReference type="GO" id="GO:0070284">
    <property type="term" value="F:phosphomethylpyrimidine synthase activity"/>
    <property type="evidence" value="ECO:0007669"/>
    <property type="project" value="UniProtKB-EC"/>
</dbReference>
<keyword evidence="8" id="KW-0456">Lyase</keyword>
<gene>
    <name evidence="11" type="primary">thiC</name>
    <name evidence="10" type="ORF">ENT87_03610</name>
    <name evidence="11" type="ORF">ENU30_06950</name>
</gene>
<evidence type="ECO:0000256" key="3">
    <source>
        <dbReference type="ARBA" id="ARBA00022691"/>
    </source>
</evidence>
<dbReference type="GO" id="GO:0046872">
    <property type="term" value="F:metal ion binding"/>
    <property type="evidence" value="ECO:0007669"/>
    <property type="project" value="UniProtKB-KW"/>
</dbReference>
<keyword evidence="5" id="KW-0862">Zinc</keyword>
<dbReference type="PANTHER" id="PTHR30557:SF1">
    <property type="entry name" value="PHOSPHOMETHYLPYRIMIDINE SYNTHASE, CHLOROPLASTIC"/>
    <property type="match status" value="1"/>
</dbReference>
<comment type="caution">
    <text evidence="11">The sequence shown here is derived from an EMBL/GenBank/DDBJ whole genome shotgun (WGS) entry which is preliminary data.</text>
</comment>
<proteinExistence type="predicted"/>
<dbReference type="Gene3D" id="3.20.20.540">
    <property type="entry name" value="Radical SAM ThiC family, central domain"/>
    <property type="match status" value="1"/>
</dbReference>
<evidence type="ECO:0000313" key="10">
    <source>
        <dbReference type="EMBL" id="HGN36619.1"/>
    </source>
</evidence>
<dbReference type="InterPro" id="IPR002817">
    <property type="entry name" value="ThiC/BzaA/B"/>
</dbReference>
<dbReference type="NCBIfam" id="TIGR00190">
    <property type="entry name" value="thiC"/>
    <property type="match status" value="1"/>
</dbReference>
<protein>
    <recommendedName>
        <fullName evidence="9">Phosphomethylpyrimidine synthase</fullName>
        <ecNumber evidence="9">4.1.99.17</ecNumber>
    </recommendedName>
</protein>
<keyword evidence="7" id="KW-0411">Iron-sulfur</keyword>
<dbReference type="GO" id="GO:0051539">
    <property type="term" value="F:4 iron, 4 sulfur cluster binding"/>
    <property type="evidence" value="ECO:0007669"/>
    <property type="project" value="UniProtKB-KW"/>
</dbReference>
<evidence type="ECO:0000256" key="6">
    <source>
        <dbReference type="ARBA" id="ARBA00023004"/>
    </source>
</evidence>
<dbReference type="Pfam" id="PF01964">
    <property type="entry name" value="ThiC_Rad_SAM"/>
    <property type="match status" value="1"/>
</dbReference>
<keyword evidence="2" id="KW-0004">4Fe-4S</keyword>
<comment type="cofactor">
    <cofactor evidence="1">
        <name>[4Fe-4S] cluster</name>
        <dbReference type="ChEBI" id="CHEBI:49883"/>
    </cofactor>
</comment>
<sequence>MIIKNLDEQIVKSISVEEGVDIEILRRGISNGRIVIPMNARRSYIKPIAIGEGLRTKVNVNIGTSGNVIDVNMEIEKARIAVTYGSDTIMDLSTGGNIDEVRRILIEASKPLPFGTVPIYQAWIEGVKKYGGVGMPSDWFISVVERHLRDGVDFTTIHAGITKELAEKAVRSNRIMPIVSRGGSMVAIWMLENNKENPYLQHWDYLIELFKEYGTVISLGDALRPGTIADAHDILQIEELINNARLARDAISKGVQVMIEGPGHMTMDRIATDIKLMKSLSGGIPYYVLGPLVTDIATGYDHIAAAIGAAIAAAVGADIICYLTPSEHLSLPNTEQVKEGLIAAKIAAHAGDLIKLGGRVARRDIDISLARARLDWDTQIALSIDRERAKNIRKQFGNAIKSCSMCGQYCVFLLLEKYLANRGSTTLNLDEVLARIIKG</sequence>
<accession>A0A7J3JSX7</accession>
<name>A0A7J3JSX7_9CREN</name>
<dbReference type="EMBL" id="DTAI01000104">
    <property type="protein sequence ID" value="HGN36619.1"/>
    <property type="molecule type" value="Genomic_DNA"/>
</dbReference>
<dbReference type="SFLD" id="SFLDF00407">
    <property type="entry name" value="phosphomethylpyrimidine_syntha"/>
    <property type="match status" value="1"/>
</dbReference>
<evidence type="ECO:0000313" key="11">
    <source>
        <dbReference type="EMBL" id="HGQ18689.1"/>
    </source>
</evidence>